<gene>
    <name evidence="3" type="ORF">GBAR_LOCUS7540</name>
</gene>
<feature type="compositionally biased region" description="Acidic residues" evidence="1">
    <location>
        <begin position="291"/>
        <end position="300"/>
    </location>
</feature>
<comment type="caution">
    <text evidence="3">The sequence shown here is derived from an EMBL/GenBank/DDBJ whole genome shotgun (WGS) entry which is preliminary data.</text>
</comment>
<feature type="transmembrane region" description="Helical" evidence="2">
    <location>
        <begin position="38"/>
        <end position="57"/>
    </location>
</feature>
<keyword evidence="4" id="KW-1185">Reference proteome</keyword>
<keyword evidence="2" id="KW-0472">Membrane</keyword>
<name>A0AA35WC30_GEOBA</name>
<dbReference type="EMBL" id="CASHTH010001121">
    <property type="protein sequence ID" value="CAI8011756.1"/>
    <property type="molecule type" value="Genomic_DNA"/>
</dbReference>
<dbReference type="AlphaFoldDB" id="A0AA35WC30"/>
<protein>
    <submittedName>
        <fullName evidence="3">Uncharacterized protein</fullName>
    </submittedName>
</protein>
<keyword evidence="2" id="KW-1133">Transmembrane helix</keyword>
<evidence type="ECO:0000256" key="1">
    <source>
        <dbReference type="SAM" id="MobiDB-lite"/>
    </source>
</evidence>
<evidence type="ECO:0000313" key="4">
    <source>
        <dbReference type="Proteomes" id="UP001174909"/>
    </source>
</evidence>
<feature type="transmembrane region" description="Helical" evidence="2">
    <location>
        <begin position="247"/>
        <end position="271"/>
    </location>
</feature>
<feature type="transmembrane region" description="Helical" evidence="2">
    <location>
        <begin position="182"/>
        <end position="204"/>
    </location>
</feature>
<sequence length="310" mass="34280">MYLVFCGGIKGMRYILPEVLMNPIISDSFGFGEESTSLFFILFIFTLSAGTILLYTLQYFKVKGYSLTVVGLTCTITSLLIMTDWQAIGSDPCTEHSLFHHPQLADQYRLELAESNISESGMVSVQSLLVVEGEVYLMAVNRCESAGEHCHWIPNSLVTGKHCSDCQPICRSPTHTLNFVQFTVGAVVLTSTIPLAYIGTFLLLSNTVPEQYQGISAGATVGLMGATRGVFPLIMDVVYEHAQKRTYLVMLIQVGLFLPLLIGLFLFYPWLAGSRKIDYSHENQDKQGEVEGGEEEEVTDETTGLMPKTL</sequence>
<feature type="region of interest" description="Disordered" evidence="1">
    <location>
        <begin position="282"/>
        <end position="310"/>
    </location>
</feature>
<feature type="transmembrane region" description="Helical" evidence="2">
    <location>
        <begin position="216"/>
        <end position="235"/>
    </location>
</feature>
<feature type="transmembrane region" description="Helical" evidence="2">
    <location>
        <begin position="64"/>
        <end position="82"/>
    </location>
</feature>
<dbReference type="InterPro" id="IPR036259">
    <property type="entry name" value="MFS_trans_sf"/>
</dbReference>
<evidence type="ECO:0000256" key="2">
    <source>
        <dbReference type="SAM" id="Phobius"/>
    </source>
</evidence>
<evidence type="ECO:0000313" key="3">
    <source>
        <dbReference type="EMBL" id="CAI8011756.1"/>
    </source>
</evidence>
<keyword evidence="2" id="KW-0812">Transmembrane</keyword>
<accession>A0AA35WC30</accession>
<proteinExistence type="predicted"/>
<dbReference type="SUPFAM" id="SSF103473">
    <property type="entry name" value="MFS general substrate transporter"/>
    <property type="match status" value="1"/>
</dbReference>
<organism evidence="3 4">
    <name type="scientific">Geodia barretti</name>
    <name type="common">Barrett's horny sponge</name>
    <dbReference type="NCBI Taxonomy" id="519541"/>
    <lineage>
        <taxon>Eukaryota</taxon>
        <taxon>Metazoa</taxon>
        <taxon>Porifera</taxon>
        <taxon>Demospongiae</taxon>
        <taxon>Heteroscleromorpha</taxon>
        <taxon>Tetractinellida</taxon>
        <taxon>Astrophorina</taxon>
        <taxon>Geodiidae</taxon>
        <taxon>Geodia</taxon>
    </lineage>
</organism>
<dbReference type="Proteomes" id="UP001174909">
    <property type="component" value="Unassembled WGS sequence"/>
</dbReference>
<reference evidence="3" key="1">
    <citation type="submission" date="2023-03" db="EMBL/GenBank/DDBJ databases">
        <authorList>
            <person name="Steffen K."/>
            <person name="Cardenas P."/>
        </authorList>
    </citation>
    <scope>NUCLEOTIDE SEQUENCE</scope>
</reference>